<organism evidence="3 4">
    <name type="scientific">Simiduia agarivorans (strain DSM 21679 / JCM 13881 / BCRC 17597 / SA1)</name>
    <dbReference type="NCBI Taxonomy" id="1117647"/>
    <lineage>
        <taxon>Bacteria</taxon>
        <taxon>Pseudomonadati</taxon>
        <taxon>Pseudomonadota</taxon>
        <taxon>Gammaproteobacteria</taxon>
        <taxon>Cellvibrionales</taxon>
        <taxon>Cellvibrionaceae</taxon>
        <taxon>Simiduia</taxon>
    </lineage>
</organism>
<evidence type="ECO:0000259" key="2">
    <source>
        <dbReference type="Pfam" id="PF07238"/>
    </source>
</evidence>
<dbReference type="RefSeq" id="WP_015046709.1">
    <property type="nucleotide sequence ID" value="NC_018868.3"/>
</dbReference>
<dbReference type="eggNOG" id="ENOG5033JG3">
    <property type="taxonomic scope" value="Bacteria"/>
</dbReference>
<reference evidence="3 4" key="1">
    <citation type="journal article" date="2013" name="Genome Announc.">
        <title>Complete genome sequence of Simiduia agarivorans SA1(T), a marine bacterium able to degrade a variety of polysaccharides.</title>
        <authorList>
            <person name="Lin S.Y."/>
            <person name="Shieh W.Y."/>
            <person name="Chen J.S."/>
            <person name="Tang S.L."/>
        </authorList>
    </citation>
    <scope>NUCLEOTIDE SEQUENCE [LARGE SCALE GENOMIC DNA]</scope>
    <source>
        <strain evidence="4">DSM 21679 / JCM 13881 / BCRC 17597 / SA1</strain>
    </source>
</reference>
<evidence type="ECO:0000313" key="4">
    <source>
        <dbReference type="Proteomes" id="UP000000466"/>
    </source>
</evidence>
<feature type="compositionally biased region" description="Polar residues" evidence="1">
    <location>
        <begin position="1"/>
        <end position="18"/>
    </location>
</feature>
<dbReference type="EMBL" id="CP003746">
    <property type="protein sequence ID" value="AFU98536.1"/>
    <property type="molecule type" value="Genomic_DNA"/>
</dbReference>
<dbReference type="GO" id="GO:0035438">
    <property type="term" value="F:cyclic-di-GMP binding"/>
    <property type="evidence" value="ECO:0007669"/>
    <property type="project" value="InterPro"/>
</dbReference>
<keyword evidence="4" id="KW-1185">Reference proteome</keyword>
<evidence type="ECO:0000256" key="1">
    <source>
        <dbReference type="SAM" id="MobiDB-lite"/>
    </source>
</evidence>
<name>K4KHN5_SIMAS</name>
<dbReference type="Proteomes" id="UP000000466">
    <property type="component" value="Chromosome"/>
</dbReference>
<feature type="region of interest" description="Disordered" evidence="1">
    <location>
        <begin position="1"/>
        <end position="22"/>
    </location>
</feature>
<dbReference type="AlphaFoldDB" id="K4KHN5"/>
<dbReference type="SUPFAM" id="SSF141371">
    <property type="entry name" value="PilZ domain-like"/>
    <property type="match status" value="1"/>
</dbReference>
<dbReference type="InterPro" id="IPR009875">
    <property type="entry name" value="PilZ_domain"/>
</dbReference>
<dbReference type="STRING" id="1117647.M5M_06705"/>
<dbReference type="OrthoDB" id="6198906at2"/>
<gene>
    <name evidence="3" type="ordered locus">M5M_06705</name>
</gene>
<proteinExistence type="predicted"/>
<protein>
    <recommendedName>
        <fullName evidence="2">PilZ domain-containing protein</fullName>
    </recommendedName>
</protein>
<feature type="domain" description="PilZ" evidence="2">
    <location>
        <begin position="22"/>
        <end position="114"/>
    </location>
</feature>
<dbReference type="Pfam" id="PF07238">
    <property type="entry name" value="PilZ"/>
    <property type="match status" value="1"/>
</dbReference>
<dbReference type="HOGENOM" id="CLU_1884385_0_0_6"/>
<dbReference type="KEGG" id="saga:M5M_06705"/>
<accession>K4KHN5</accession>
<evidence type="ECO:0000313" key="3">
    <source>
        <dbReference type="EMBL" id="AFU98536.1"/>
    </source>
</evidence>
<sequence length="135" mass="14771">MMTHQNSPQPHGQVTSPSEELRAESRLASRLDVFLSVPGDGAGEQILITRCLDVSANGLRVLVDHTLTPGTILQAGVRHRSPGFDNPLILIAEVMWAQESHGEALLGLRLFESEDSHIGQWKQAVASWLMLPDDV</sequence>